<accession>A0A5D2MV72</accession>
<evidence type="ECO:0000313" key="2">
    <source>
        <dbReference type="Proteomes" id="UP000322667"/>
    </source>
</evidence>
<dbReference type="EMBL" id="CM017621">
    <property type="protein sequence ID" value="TYH95440.1"/>
    <property type="molecule type" value="Genomic_DNA"/>
</dbReference>
<name>A0A5D2MV72_GOSTO</name>
<dbReference type="Proteomes" id="UP000322667">
    <property type="component" value="Chromosome A12"/>
</dbReference>
<dbReference type="AlphaFoldDB" id="A0A5D2MV72"/>
<proteinExistence type="predicted"/>
<gene>
    <name evidence="1" type="ORF">ES332_A12G105800v1</name>
</gene>
<organism evidence="1 2">
    <name type="scientific">Gossypium tomentosum</name>
    <name type="common">Hawaiian cotton</name>
    <name type="synonym">Gossypium sandvicense</name>
    <dbReference type="NCBI Taxonomy" id="34277"/>
    <lineage>
        <taxon>Eukaryota</taxon>
        <taxon>Viridiplantae</taxon>
        <taxon>Streptophyta</taxon>
        <taxon>Embryophyta</taxon>
        <taxon>Tracheophyta</taxon>
        <taxon>Spermatophyta</taxon>
        <taxon>Magnoliopsida</taxon>
        <taxon>eudicotyledons</taxon>
        <taxon>Gunneridae</taxon>
        <taxon>Pentapetalae</taxon>
        <taxon>rosids</taxon>
        <taxon>malvids</taxon>
        <taxon>Malvales</taxon>
        <taxon>Malvaceae</taxon>
        <taxon>Malvoideae</taxon>
        <taxon>Gossypium</taxon>
    </lineage>
</organism>
<evidence type="ECO:0000313" key="1">
    <source>
        <dbReference type="EMBL" id="TYH95440.1"/>
    </source>
</evidence>
<reference evidence="1 2" key="1">
    <citation type="submission" date="2019-07" db="EMBL/GenBank/DDBJ databases">
        <title>WGS assembly of Gossypium tomentosum.</title>
        <authorList>
            <person name="Chen Z.J."/>
            <person name="Sreedasyam A."/>
            <person name="Ando A."/>
            <person name="Song Q."/>
            <person name="De L."/>
            <person name="Hulse-Kemp A."/>
            <person name="Ding M."/>
            <person name="Ye W."/>
            <person name="Kirkbride R."/>
            <person name="Jenkins J."/>
            <person name="Plott C."/>
            <person name="Lovell J."/>
            <person name="Lin Y.-M."/>
            <person name="Vaughn R."/>
            <person name="Liu B."/>
            <person name="Li W."/>
            <person name="Simpson S."/>
            <person name="Scheffler B."/>
            <person name="Saski C."/>
            <person name="Grover C."/>
            <person name="Hu G."/>
            <person name="Conover J."/>
            <person name="Carlson J."/>
            <person name="Shu S."/>
            <person name="Boston L."/>
            <person name="Williams M."/>
            <person name="Peterson D."/>
            <person name="Mcgee K."/>
            <person name="Jones D."/>
            <person name="Wendel J."/>
            <person name="Stelly D."/>
            <person name="Grimwood J."/>
            <person name="Schmutz J."/>
        </authorList>
    </citation>
    <scope>NUCLEOTIDE SEQUENCE [LARGE SCALE GENOMIC DNA]</scope>
    <source>
        <strain evidence="1">7179.01</strain>
    </source>
</reference>
<protein>
    <submittedName>
        <fullName evidence="1">Uncharacterized protein</fullName>
    </submittedName>
</protein>
<sequence>MVEQAIEQIMAFCCRGAYLGFLFRCFGFSGD</sequence>
<keyword evidence="2" id="KW-1185">Reference proteome</keyword>